<evidence type="ECO:0000256" key="11">
    <source>
        <dbReference type="ARBA" id="ARBA00022692"/>
    </source>
</evidence>
<keyword evidence="16" id="KW-0007">Acetylation</keyword>
<comment type="caution">
    <text evidence="28">Lacks conserved residue(s) required for the propagation of feature annotation.</text>
</comment>
<evidence type="ECO:0000256" key="27">
    <source>
        <dbReference type="ARBA" id="ARBA00045832"/>
    </source>
</evidence>
<comment type="catalytic activity">
    <reaction evidence="25">
        <text>a 1,2-diacyl-sn-glycero-3-phosphoethanolamine(in) = a 1,2-diacyl-sn-glycero-3-phosphoethanolamine(out)</text>
        <dbReference type="Rhea" id="RHEA:38895"/>
        <dbReference type="ChEBI" id="CHEBI:64612"/>
    </reaction>
</comment>
<name>A0ABV0RL85_9TELE</name>
<feature type="transmembrane region" description="Helical" evidence="28">
    <location>
        <begin position="141"/>
        <end position="159"/>
    </location>
</feature>
<dbReference type="Pfam" id="PF04109">
    <property type="entry name" value="ATG9"/>
    <property type="match status" value="1"/>
</dbReference>
<evidence type="ECO:0000256" key="23">
    <source>
        <dbReference type="ARBA" id="ARBA00023329"/>
    </source>
</evidence>
<keyword evidence="22" id="KW-0325">Glycoprotein</keyword>
<evidence type="ECO:0000256" key="16">
    <source>
        <dbReference type="ARBA" id="ARBA00022990"/>
    </source>
</evidence>
<evidence type="ECO:0000256" key="26">
    <source>
        <dbReference type="ARBA" id="ARBA00024631"/>
    </source>
</evidence>
<evidence type="ECO:0000256" key="24">
    <source>
        <dbReference type="ARBA" id="ARBA00024479"/>
    </source>
</evidence>
<evidence type="ECO:0000256" key="28">
    <source>
        <dbReference type="RuleBase" id="RU364027"/>
    </source>
</evidence>
<comment type="similarity">
    <text evidence="8 28">Belongs to the ATG9 family.</text>
</comment>
<evidence type="ECO:0000256" key="12">
    <source>
        <dbReference type="ARBA" id="ARBA00022753"/>
    </source>
</evidence>
<evidence type="ECO:0000313" key="29">
    <source>
        <dbReference type="EMBL" id="MEQ2208945.1"/>
    </source>
</evidence>
<dbReference type="PANTHER" id="PTHR13038:SF13">
    <property type="entry name" value="AUTOPHAGY-RELATED PROTEIN 9A"/>
    <property type="match status" value="1"/>
</dbReference>
<evidence type="ECO:0000256" key="7">
    <source>
        <dbReference type="ARBA" id="ARBA00004542"/>
    </source>
</evidence>
<evidence type="ECO:0000256" key="25">
    <source>
        <dbReference type="ARBA" id="ARBA00024615"/>
    </source>
</evidence>
<keyword evidence="19 28" id="KW-0445">Lipid transport</keyword>
<keyword evidence="12" id="KW-0967">Endosome</keyword>
<evidence type="ECO:0000256" key="19">
    <source>
        <dbReference type="ARBA" id="ARBA00023055"/>
    </source>
</evidence>
<evidence type="ECO:0000256" key="4">
    <source>
        <dbReference type="ARBA" id="ARBA00004414"/>
    </source>
</evidence>
<evidence type="ECO:0000256" key="20">
    <source>
        <dbReference type="ARBA" id="ARBA00023128"/>
    </source>
</evidence>
<evidence type="ECO:0000256" key="17">
    <source>
        <dbReference type="ARBA" id="ARBA00023006"/>
    </source>
</evidence>
<protein>
    <recommendedName>
        <fullName evidence="28">Autophagy-related protein 9</fullName>
    </recommendedName>
</protein>
<evidence type="ECO:0000256" key="21">
    <source>
        <dbReference type="ARBA" id="ARBA00023136"/>
    </source>
</evidence>
<evidence type="ECO:0000256" key="15">
    <source>
        <dbReference type="ARBA" id="ARBA00022989"/>
    </source>
</evidence>
<evidence type="ECO:0000256" key="18">
    <source>
        <dbReference type="ARBA" id="ARBA00023034"/>
    </source>
</evidence>
<organism evidence="29 30">
    <name type="scientific">Xenoophorus captivus</name>
    <dbReference type="NCBI Taxonomy" id="1517983"/>
    <lineage>
        <taxon>Eukaryota</taxon>
        <taxon>Metazoa</taxon>
        <taxon>Chordata</taxon>
        <taxon>Craniata</taxon>
        <taxon>Vertebrata</taxon>
        <taxon>Euteleostomi</taxon>
        <taxon>Actinopterygii</taxon>
        <taxon>Neopterygii</taxon>
        <taxon>Teleostei</taxon>
        <taxon>Neoteleostei</taxon>
        <taxon>Acanthomorphata</taxon>
        <taxon>Ovalentaria</taxon>
        <taxon>Atherinomorphae</taxon>
        <taxon>Cyprinodontiformes</taxon>
        <taxon>Goodeidae</taxon>
        <taxon>Xenoophorus</taxon>
    </lineage>
</organism>
<comment type="catalytic activity">
    <reaction evidence="26">
        <text>a 1,2-diacyl-sn-glycero-3-phosphocholine(in) = a 1,2-diacyl-sn-glycero-3-phosphocholine(out)</text>
        <dbReference type="Rhea" id="RHEA:38571"/>
        <dbReference type="ChEBI" id="CHEBI:57643"/>
    </reaction>
</comment>
<keyword evidence="9 28" id="KW-0813">Transport</keyword>
<proteinExistence type="inferred from homology"/>
<comment type="caution">
    <text evidence="29">The sequence shown here is derived from an EMBL/GenBank/DDBJ whole genome shotgun (WGS) entry which is preliminary data.</text>
</comment>
<evidence type="ECO:0000256" key="9">
    <source>
        <dbReference type="ARBA" id="ARBA00022448"/>
    </source>
</evidence>
<evidence type="ECO:0000256" key="14">
    <source>
        <dbReference type="ARBA" id="ARBA00022843"/>
    </source>
</evidence>
<feature type="transmembrane region" description="Helical" evidence="28">
    <location>
        <begin position="207"/>
        <end position="228"/>
    </location>
</feature>
<keyword evidence="21 28" id="KW-0472">Membrane</keyword>
<evidence type="ECO:0000256" key="22">
    <source>
        <dbReference type="ARBA" id="ARBA00023180"/>
    </source>
</evidence>
<reference evidence="29 30" key="1">
    <citation type="submission" date="2021-06" db="EMBL/GenBank/DDBJ databases">
        <authorList>
            <person name="Palmer J.M."/>
        </authorList>
    </citation>
    <scope>NUCLEOTIDE SEQUENCE [LARGE SCALE GENOMIC DNA]</scope>
    <source>
        <strain evidence="29 30">XC_2019</strain>
        <tissue evidence="29">Muscle</tissue>
    </source>
</reference>
<evidence type="ECO:0000256" key="10">
    <source>
        <dbReference type="ARBA" id="ARBA00022553"/>
    </source>
</evidence>
<keyword evidence="23" id="KW-0968">Cytoplasmic vesicle</keyword>
<evidence type="ECO:0000256" key="6">
    <source>
        <dbReference type="ARBA" id="ARBA00004511"/>
    </source>
</evidence>
<accession>A0ABV0RL85</accession>
<dbReference type="EMBL" id="JAHRIN010050847">
    <property type="protein sequence ID" value="MEQ2208945.1"/>
    <property type="molecule type" value="Genomic_DNA"/>
</dbReference>
<evidence type="ECO:0000256" key="8">
    <source>
        <dbReference type="ARBA" id="ARBA00006185"/>
    </source>
</evidence>
<evidence type="ECO:0000256" key="2">
    <source>
        <dbReference type="ARBA" id="ARBA00004195"/>
    </source>
</evidence>
<feature type="transmembrane region" description="Helical" evidence="28">
    <location>
        <begin position="109"/>
        <end position="129"/>
    </location>
</feature>
<feature type="transmembrane region" description="Helical" evidence="28">
    <location>
        <begin position="65"/>
        <end position="89"/>
    </location>
</feature>
<sequence>MAHFETEYQRLEASYGDSPPGEENLMMHVPEGSKCSLFENEWSLKPEYKRGGNRLELADRLASRILWIGIANLLLCPVILVWQILYAFFSYTEASSKYMNCFLSPLLTVVAKNVAFFAGSLLAVLIALTIYDEDVLAVEHVLSSITLLGICITICRSFIPDKHMVFCPEQLLRVILAHIHYMPDHWQGNAHRYETRDQFSQLFQYKAVFILEELLSPVVTPIILIFCLRRKSLEIIDFFRNFTVEVVGVGDTCSFAQMDIRQHGHPAVRLSLTDVRSLCPNCVTNRRLNGV</sequence>
<evidence type="ECO:0000256" key="5">
    <source>
        <dbReference type="ARBA" id="ARBA00004477"/>
    </source>
</evidence>
<evidence type="ECO:0000313" key="30">
    <source>
        <dbReference type="Proteomes" id="UP001434883"/>
    </source>
</evidence>
<keyword evidence="20" id="KW-0496">Mitochondrion</keyword>
<comment type="function">
    <text evidence="27">Phospholipid scramblase involved in autophagy by mediating autophagosomal membrane expansion. Cycles between the preautophagosomal structure/phagophore assembly site (PAS) and the cytoplasmic vesicle pool and supplies membrane for the growing autophagosome. Lipid scramblase activity plays a key role in preautophagosomal structure/phagophore assembly by distributing the phospholipids that arrive through ATG2 (ATG2A or ATG2B) from the cytoplasmic to the luminal leaflet of the bilayer, thereby driving autophagosomal membrane expansion. Also required to supply phosphatidylinositol 4-phosphate to the autophagosome initiation site by recruiting the phosphatidylinositol 4-kinase beta (PI4KB) in a process dependent on ARFIP2, but not ARFIP1. In addition to autophagy, also plays a role in necrotic cell death.</text>
</comment>
<keyword evidence="15 28" id="KW-1133">Transmembrane helix</keyword>
<evidence type="ECO:0000256" key="1">
    <source>
        <dbReference type="ARBA" id="ARBA00004166"/>
    </source>
</evidence>
<keyword evidence="18" id="KW-0333">Golgi apparatus</keyword>
<comment type="catalytic activity">
    <reaction evidence="24">
        <text>a 1,2-diacyl-sn-glycero-3-phospho-L-serine(in) = a 1,2-diacyl-sn-glycero-3-phospho-L-serine(out)</text>
        <dbReference type="Rhea" id="RHEA:38663"/>
        <dbReference type="ChEBI" id="CHEBI:57262"/>
    </reaction>
</comment>
<dbReference type="PANTHER" id="PTHR13038">
    <property type="entry name" value="APG9 AUTOPHAGY 9"/>
    <property type="match status" value="1"/>
</dbReference>
<dbReference type="InterPro" id="IPR007241">
    <property type="entry name" value="Autophagy-rel_prot_9"/>
</dbReference>
<evidence type="ECO:0000256" key="13">
    <source>
        <dbReference type="ARBA" id="ARBA00022824"/>
    </source>
</evidence>
<gene>
    <name evidence="29" type="primary">ATG9A_2</name>
    <name evidence="29" type="ORF">XENOCAPTIV_020218</name>
</gene>
<dbReference type="Proteomes" id="UP001434883">
    <property type="component" value="Unassembled WGS sequence"/>
</dbReference>
<keyword evidence="14" id="KW-0832">Ubl conjugation</keyword>
<keyword evidence="17 28" id="KW-0072">Autophagy</keyword>
<keyword evidence="11 28" id="KW-0812">Transmembrane</keyword>
<keyword evidence="30" id="KW-1185">Reference proteome</keyword>
<comment type="function">
    <text evidence="28">Phospholipid scramblase involved in autophagy. Cycles between the preautophagosomal structure/phagophore assembly site (PAS) and the cytoplasmic vesicle pool and supplies membrane for the growing autophagosome. Lipid scramblase activity plays a key role in preautophagosomal structure/phagophore assembly by distributing the phospholipids that arrive through ATG2 from the cytoplasmic to the luminal leaflet of the bilayer, thereby driving autophagosomal membrane expansion.</text>
</comment>
<keyword evidence="10" id="KW-0597">Phosphoprotein</keyword>
<evidence type="ECO:0000256" key="3">
    <source>
        <dbReference type="ARBA" id="ARBA00004225"/>
    </source>
</evidence>
<keyword evidence="13" id="KW-0256">Endoplasmic reticulum</keyword>
<comment type="subcellular location">
    <subcellularLocation>
        <location evidence="7">Cytoplasmic vesicle</location>
        <location evidence="7">Autophagosome membrane</location>
        <topology evidence="7">Multi-pass membrane protein</topology>
    </subcellularLocation>
    <subcellularLocation>
        <location evidence="5">Endoplasmic reticulum membrane</location>
        <topology evidence="5">Multi-pass membrane protein</topology>
    </subcellularLocation>
    <subcellularLocation>
        <location evidence="1">Golgi apparatus</location>
        <location evidence="1">trans-Golgi network membrane</location>
        <topology evidence="1">Multi-pass membrane protein</topology>
    </subcellularLocation>
    <subcellularLocation>
        <location evidence="4">Late endosome membrane</location>
    </subcellularLocation>
    <subcellularLocation>
        <location evidence="3">Mitochondrion membrane</location>
        <topology evidence="3">Multi-pass membrane protein</topology>
    </subcellularLocation>
    <subcellularLocation>
        <location evidence="6 28">Preautophagosomal structure membrane</location>
        <topology evidence="6 28">Multi-pass membrane protein</topology>
    </subcellularLocation>
    <subcellularLocation>
        <location evidence="2">Recycling endosome membrane</location>
        <topology evidence="2">Multi-pass membrane protein</topology>
    </subcellularLocation>
</comment>